<dbReference type="Gene3D" id="2.60.120.560">
    <property type="entry name" value="Exo-inulinase, domain 1"/>
    <property type="match status" value="1"/>
</dbReference>
<dbReference type="InterPro" id="IPR013320">
    <property type="entry name" value="ConA-like_dom_sf"/>
</dbReference>
<keyword evidence="5 8" id="KW-0378">Hydrolase</keyword>
<feature type="domain" description="Glycosyl hydrolase family 32 N-terminal" evidence="10">
    <location>
        <begin position="33"/>
        <end position="338"/>
    </location>
</feature>
<evidence type="ECO:0000256" key="8">
    <source>
        <dbReference type="RuleBase" id="RU362110"/>
    </source>
</evidence>
<keyword evidence="6 8" id="KW-0326">Glycosidase</keyword>
<dbReference type="GO" id="GO:0005975">
    <property type="term" value="P:carbohydrate metabolic process"/>
    <property type="evidence" value="ECO:0007669"/>
    <property type="project" value="InterPro"/>
</dbReference>
<evidence type="ECO:0000256" key="3">
    <source>
        <dbReference type="ARBA" id="ARBA00012758"/>
    </source>
</evidence>
<evidence type="ECO:0000313" key="12">
    <source>
        <dbReference type="EMBL" id="MDC3417544.1"/>
    </source>
</evidence>
<dbReference type="CDD" id="cd18623">
    <property type="entry name" value="GH32_ScrB-like"/>
    <property type="match status" value="1"/>
</dbReference>
<dbReference type="Pfam" id="PF00251">
    <property type="entry name" value="Glyco_hydro_32N"/>
    <property type="match status" value="1"/>
</dbReference>
<dbReference type="SUPFAM" id="SSF75005">
    <property type="entry name" value="Arabinanase/levansucrase/invertase"/>
    <property type="match status" value="1"/>
</dbReference>
<keyword evidence="13" id="KW-1185">Reference proteome</keyword>
<comment type="similarity">
    <text evidence="2 8">Belongs to the glycosyl hydrolase 32 family.</text>
</comment>
<dbReference type="PROSITE" id="PS00609">
    <property type="entry name" value="GLYCOSYL_HYDROL_F32"/>
    <property type="match status" value="1"/>
</dbReference>
<comment type="function">
    <text evidence="9">Enables the bacterium to metabolize sucrose as a sole carbon source.</text>
</comment>
<evidence type="ECO:0000256" key="4">
    <source>
        <dbReference type="ARBA" id="ARBA00019623"/>
    </source>
</evidence>
<evidence type="ECO:0000256" key="9">
    <source>
        <dbReference type="RuleBase" id="RU365015"/>
    </source>
</evidence>
<proteinExistence type="inferred from homology"/>
<dbReference type="NCBIfam" id="TIGR01322">
    <property type="entry name" value="scrB_fam"/>
    <property type="match status" value="1"/>
</dbReference>
<gene>
    <name evidence="12" type="ORF">NC799_11615</name>
</gene>
<evidence type="ECO:0000313" key="13">
    <source>
        <dbReference type="Proteomes" id="UP001145069"/>
    </source>
</evidence>
<evidence type="ECO:0000256" key="2">
    <source>
        <dbReference type="ARBA" id="ARBA00009902"/>
    </source>
</evidence>
<dbReference type="InterPro" id="IPR051214">
    <property type="entry name" value="GH32_Enzymes"/>
</dbReference>
<dbReference type="InterPro" id="IPR001362">
    <property type="entry name" value="Glyco_hydro_32"/>
</dbReference>
<evidence type="ECO:0000256" key="6">
    <source>
        <dbReference type="ARBA" id="ARBA00023295"/>
    </source>
</evidence>
<dbReference type="PANTHER" id="PTHR43101">
    <property type="entry name" value="BETA-FRUCTOSIDASE"/>
    <property type="match status" value="1"/>
</dbReference>
<keyword evidence="9" id="KW-0119">Carbohydrate metabolism</keyword>
<sequence length="505" mass="58160">MVLQDKELKEKALNAVEKNKDVVAGDRFRLTYHLMPPVGLLNDPNGLVYFQGYYHVFYQWNPFETKHGIKYWGHYRSKNLVDWETLPITLAPSDWYDKNGCYSGSAVVHDGKLFLFYTGNVRDAEGERETYQCLAVSNDGVHFEKKGPVIHLPEGYTAHFRDPKVWEESGRWYMVIGAQTVKEEGVIVLFSSDDLETWEHHGILAGSNRNGLADFGYMWECPDLFTLNGKDVLVFSPQGLEAEGIKYNNIYQTGYLVGDFDRENNNFTHGEFDELDRGFDFYAPQTLVDDNNRRILYGWMGLPDETEAVHPTRKHQWIHALTIPRELELVEEKLYQKPVEELKQLRGDHVVFDDVDIKDQSIKLPKVEGKTVELAVSVNKSNADVFTLEFGSVAKLSFNQTLQLVTLERKTIKGDGVHSRSCRLNQLSNLRIFLDKSSIEVFLNDGAEVFTARLFDYDNDPTIQFSAKGTINIKVEKWELILGVRHHKKTKRVFFHEQRTGVDFV</sequence>
<protein>
    <recommendedName>
        <fullName evidence="4 8">Sucrose-6-phosphate hydrolase</fullName>
        <ecNumber evidence="3 8">3.2.1.26</ecNumber>
    </recommendedName>
    <alternativeName>
        <fullName evidence="7 9">Invertase</fullName>
    </alternativeName>
</protein>
<comment type="subcellular location">
    <subcellularLocation>
        <location evidence="9">Cytoplasm</location>
    </subcellularLocation>
</comment>
<dbReference type="EMBL" id="JAMQKC010000010">
    <property type="protein sequence ID" value="MDC3417544.1"/>
    <property type="molecule type" value="Genomic_DNA"/>
</dbReference>
<dbReference type="InterPro" id="IPR023296">
    <property type="entry name" value="Glyco_hydro_beta-prop_sf"/>
</dbReference>
<accession>A0A9X3WHJ2</accession>
<dbReference type="PANTHER" id="PTHR43101:SF1">
    <property type="entry name" value="BETA-FRUCTOSIDASE"/>
    <property type="match status" value="1"/>
</dbReference>
<evidence type="ECO:0000259" key="11">
    <source>
        <dbReference type="Pfam" id="PF08244"/>
    </source>
</evidence>
<keyword evidence="9" id="KW-0963">Cytoplasm</keyword>
<comment type="catalytic activity">
    <reaction evidence="8">
        <text>Hydrolysis of terminal non-reducing beta-D-fructofuranoside residues in beta-D-fructofuranosides.</text>
        <dbReference type="EC" id="3.2.1.26"/>
    </reaction>
</comment>
<dbReference type="InterPro" id="IPR013148">
    <property type="entry name" value="Glyco_hydro_32_N"/>
</dbReference>
<dbReference type="InterPro" id="IPR013189">
    <property type="entry name" value="Glyco_hydro_32_C"/>
</dbReference>
<dbReference type="EC" id="3.2.1.26" evidence="3 8"/>
<dbReference type="Pfam" id="PF08244">
    <property type="entry name" value="Glyco_hydro_32C"/>
    <property type="match status" value="1"/>
</dbReference>
<dbReference type="InterPro" id="IPR018053">
    <property type="entry name" value="Glyco_hydro_32_AS"/>
</dbReference>
<name>A0A9X3WHJ2_9BACI</name>
<comment type="pathway">
    <text evidence="1 9">Glycan biosynthesis; sucrose metabolism.</text>
</comment>
<dbReference type="Gene3D" id="2.115.10.20">
    <property type="entry name" value="Glycosyl hydrolase domain, family 43"/>
    <property type="match status" value="1"/>
</dbReference>
<evidence type="ECO:0000256" key="1">
    <source>
        <dbReference type="ARBA" id="ARBA00004914"/>
    </source>
</evidence>
<evidence type="ECO:0000259" key="10">
    <source>
        <dbReference type="Pfam" id="PF00251"/>
    </source>
</evidence>
<dbReference type="SMART" id="SM00640">
    <property type="entry name" value="Glyco_32"/>
    <property type="match status" value="1"/>
</dbReference>
<reference evidence="12" key="1">
    <citation type="submission" date="2022-06" db="EMBL/GenBank/DDBJ databases">
        <title>Aquibacillus sp. a new bacterium isolated from soil saline samples.</title>
        <authorList>
            <person name="Galisteo C."/>
            <person name="De La Haba R."/>
            <person name="Sanchez-Porro C."/>
            <person name="Ventosa A."/>
        </authorList>
    </citation>
    <scope>NUCLEOTIDE SEQUENCE</scope>
    <source>
        <strain evidence="12">3ASR75-54</strain>
    </source>
</reference>
<dbReference type="SUPFAM" id="SSF49899">
    <property type="entry name" value="Concanavalin A-like lectins/glucanases"/>
    <property type="match status" value="1"/>
</dbReference>
<dbReference type="InterPro" id="IPR006232">
    <property type="entry name" value="Suc6P_hydrolase"/>
</dbReference>
<comment type="caution">
    <text evidence="12">The sequence shown here is derived from an EMBL/GenBank/DDBJ whole genome shotgun (WGS) entry which is preliminary data.</text>
</comment>
<dbReference type="Proteomes" id="UP001145069">
    <property type="component" value="Unassembled WGS sequence"/>
</dbReference>
<dbReference type="RefSeq" id="WP_272446613.1">
    <property type="nucleotide sequence ID" value="NZ_JAMQKC010000010.1"/>
</dbReference>
<organism evidence="12 13">
    <name type="scientific">Aquibacillus salsiterrae</name>
    <dbReference type="NCBI Taxonomy" id="2950439"/>
    <lineage>
        <taxon>Bacteria</taxon>
        <taxon>Bacillati</taxon>
        <taxon>Bacillota</taxon>
        <taxon>Bacilli</taxon>
        <taxon>Bacillales</taxon>
        <taxon>Bacillaceae</taxon>
        <taxon>Aquibacillus</taxon>
    </lineage>
</organism>
<evidence type="ECO:0000256" key="5">
    <source>
        <dbReference type="ARBA" id="ARBA00022801"/>
    </source>
</evidence>
<dbReference type="AlphaFoldDB" id="A0A9X3WHJ2"/>
<feature type="domain" description="Glycosyl hydrolase family 32 C-terminal" evidence="11">
    <location>
        <begin position="341"/>
        <end position="473"/>
    </location>
</feature>
<dbReference type="GO" id="GO:0004564">
    <property type="term" value="F:beta-fructofuranosidase activity"/>
    <property type="evidence" value="ECO:0007669"/>
    <property type="project" value="UniProtKB-EC"/>
</dbReference>
<evidence type="ECO:0000256" key="7">
    <source>
        <dbReference type="ARBA" id="ARBA00033367"/>
    </source>
</evidence>
<dbReference type="GO" id="GO:0005737">
    <property type="term" value="C:cytoplasm"/>
    <property type="evidence" value="ECO:0007669"/>
    <property type="project" value="UniProtKB-SubCell"/>
</dbReference>